<reference evidence="11 12" key="1">
    <citation type="submission" date="2024-01" db="EMBL/GenBank/DDBJ databases">
        <authorList>
            <person name="Allen C."/>
            <person name="Tagirdzhanova G."/>
        </authorList>
    </citation>
    <scope>NUCLEOTIDE SEQUENCE [LARGE SCALE GENOMIC DNA]</scope>
    <source>
        <strain evidence="11 12">CBS 573.63</strain>
    </source>
</reference>
<dbReference type="PANTHER" id="PTHR48022">
    <property type="entry name" value="PLASTIDIC GLUCOSE TRANSPORTER 4"/>
    <property type="match status" value="1"/>
</dbReference>
<evidence type="ECO:0000256" key="2">
    <source>
        <dbReference type="ARBA" id="ARBA00010992"/>
    </source>
</evidence>
<feature type="transmembrane region" description="Helical" evidence="9">
    <location>
        <begin position="160"/>
        <end position="179"/>
    </location>
</feature>
<feature type="transmembrane region" description="Helical" evidence="9">
    <location>
        <begin position="191"/>
        <end position="210"/>
    </location>
</feature>
<dbReference type="PROSITE" id="PS50850">
    <property type="entry name" value="MFS"/>
    <property type="match status" value="1"/>
</dbReference>
<dbReference type="Proteomes" id="UP001642501">
    <property type="component" value="Unassembled WGS sequence"/>
</dbReference>
<keyword evidence="6 9" id="KW-0472">Membrane</keyword>
<evidence type="ECO:0000259" key="10">
    <source>
        <dbReference type="PROSITE" id="PS50850"/>
    </source>
</evidence>
<dbReference type="PROSITE" id="PS00217">
    <property type="entry name" value="SUGAR_TRANSPORT_2"/>
    <property type="match status" value="1"/>
</dbReference>
<dbReference type="InterPro" id="IPR003663">
    <property type="entry name" value="Sugar/inositol_transpt"/>
</dbReference>
<sequence>MQANASTEKTPAMNVAGESQLAIHVEWLADAQDANSEEHKLGFWTAMRIYRKSVLWSVAVSTALFMDAFDTIIMGNLYGQPAFRERYGVLGKSGSYQVPSPWQIGLNNGSSCGQLIGLLLSGYATERFGFRKTMATGLATSIGLIFILFFAPNLKVLEVGQVLFGIPLGLFQTIPVVYAAEIAPGSLKPYLTTYVNSCWAIGHLIGAGVFRGCLTMDNQWAYKIPFAIQWVWPTILLPLLWFAPESPWWLVRCGRLEEAKSVLRSLASNSEEGLDADKSVALMAVTIDYERTVNSQTSYRACFKGIDLRRTLVVIVIYCIQTLSGNSLRSYSTYFMEQAGFPSKEAANLTVINYALALIGGFVAWVLLPLFGRRPIYVWSLAAMFLLMVLIGGLGIPQAKSDNKSYSWAIGALLIISSFLYNATMGPLTNTLCAEIPSTILRSKSVVLARWVYTVTSIIAGVFTPYQLNPTAWNWGAKTGFFWAVACFLSFVFSFFCVPETKDRSSAEMDILFDRKTSARHFQDVTIDLTEAVIEKTDGGKN</sequence>
<organism evidence="11 12">
    <name type="scientific">Sporothrix epigloea</name>
    <dbReference type="NCBI Taxonomy" id="1892477"/>
    <lineage>
        <taxon>Eukaryota</taxon>
        <taxon>Fungi</taxon>
        <taxon>Dikarya</taxon>
        <taxon>Ascomycota</taxon>
        <taxon>Pezizomycotina</taxon>
        <taxon>Sordariomycetes</taxon>
        <taxon>Sordariomycetidae</taxon>
        <taxon>Ophiostomatales</taxon>
        <taxon>Ophiostomataceae</taxon>
        <taxon>Sporothrix</taxon>
    </lineage>
</organism>
<evidence type="ECO:0000256" key="4">
    <source>
        <dbReference type="ARBA" id="ARBA00022692"/>
    </source>
</evidence>
<evidence type="ECO:0000256" key="3">
    <source>
        <dbReference type="ARBA" id="ARBA00022448"/>
    </source>
</evidence>
<proteinExistence type="inferred from homology"/>
<feature type="transmembrane region" description="Helical" evidence="9">
    <location>
        <begin position="448"/>
        <end position="468"/>
    </location>
</feature>
<comment type="caution">
    <text evidence="11">The sequence shown here is derived from an EMBL/GenBank/DDBJ whole genome shotgun (WGS) entry which is preliminary data.</text>
</comment>
<dbReference type="EMBL" id="CAWUOM010000040">
    <property type="protein sequence ID" value="CAK7267924.1"/>
    <property type="molecule type" value="Genomic_DNA"/>
</dbReference>
<dbReference type="InterPro" id="IPR050360">
    <property type="entry name" value="MFS_Sugar_Transporters"/>
</dbReference>
<evidence type="ECO:0000256" key="6">
    <source>
        <dbReference type="ARBA" id="ARBA00023136"/>
    </source>
</evidence>
<feature type="transmembrane region" description="Helical" evidence="9">
    <location>
        <begin position="135"/>
        <end position="154"/>
    </location>
</feature>
<feature type="transmembrane region" description="Helical" evidence="9">
    <location>
        <begin position="54"/>
        <end position="78"/>
    </location>
</feature>
<comment type="subcellular location">
    <subcellularLocation>
        <location evidence="1">Membrane</location>
        <topology evidence="1">Multi-pass membrane protein</topology>
    </subcellularLocation>
</comment>
<feature type="domain" description="Major facilitator superfamily (MFS) profile" evidence="10">
    <location>
        <begin position="56"/>
        <end position="502"/>
    </location>
</feature>
<feature type="transmembrane region" description="Helical" evidence="9">
    <location>
        <begin position="351"/>
        <end position="371"/>
    </location>
</feature>
<feature type="transmembrane region" description="Helical" evidence="9">
    <location>
        <begin position="408"/>
        <end position="428"/>
    </location>
</feature>
<dbReference type="InterPro" id="IPR005828">
    <property type="entry name" value="MFS_sugar_transport-like"/>
</dbReference>
<evidence type="ECO:0000256" key="1">
    <source>
        <dbReference type="ARBA" id="ARBA00004141"/>
    </source>
</evidence>
<evidence type="ECO:0000256" key="5">
    <source>
        <dbReference type="ARBA" id="ARBA00022989"/>
    </source>
</evidence>
<name>A0ABP0DI42_9PEZI</name>
<feature type="transmembrane region" description="Helical" evidence="9">
    <location>
        <begin position="312"/>
        <end position="331"/>
    </location>
</feature>
<evidence type="ECO:0000313" key="12">
    <source>
        <dbReference type="Proteomes" id="UP001642501"/>
    </source>
</evidence>
<comment type="similarity">
    <text evidence="2 8">Belongs to the major facilitator superfamily. Sugar transporter (TC 2.A.1.1) family.</text>
</comment>
<dbReference type="InterPro" id="IPR036259">
    <property type="entry name" value="MFS_trans_sf"/>
</dbReference>
<dbReference type="Gene3D" id="1.20.1250.20">
    <property type="entry name" value="MFS general substrate transporter like domains"/>
    <property type="match status" value="1"/>
</dbReference>
<keyword evidence="5 9" id="KW-1133">Transmembrane helix</keyword>
<keyword evidence="4 9" id="KW-0812">Transmembrane</keyword>
<keyword evidence="7" id="KW-0462">Maltose metabolism</keyword>
<dbReference type="InterPro" id="IPR005829">
    <property type="entry name" value="Sugar_transporter_CS"/>
</dbReference>
<dbReference type="SUPFAM" id="SSF103473">
    <property type="entry name" value="MFS general substrate transporter"/>
    <property type="match status" value="1"/>
</dbReference>
<dbReference type="Pfam" id="PF00083">
    <property type="entry name" value="Sugar_tr"/>
    <property type="match status" value="1"/>
</dbReference>
<accession>A0ABP0DI42</accession>
<protein>
    <recommendedName>
        <fullName evidence="10">Major facilitator superfamily (MFS) profile domain-containing protein</fullName>
    </recommendedName>
</protein>
<evidence type="ECO:0000256" key="9">
    <source>
        <dbReference type="SAM" id="Phobius"/>
    </source>
</evidence>
<evidence type="ECO:0000256" key="7">
    <source>
        <dbReference type="ARBA" id="ARBA00026248"/>
    </source>
</evidence>
<gene>
    <name evidence="11" type="ORF">SEPCBS57363_002839</name>
</gene>
<feature type="transmembrane region" description="Helical" evidence="9">
    <location>
        <begin position="376"/>
        <end position="396"/>
    </location>
</feature>
<dbReference type="PANTHER" id="PTHR48022:SF5">
    <property type="entry name" value="ALPHA-GLUCOSIDES PERMEASE MPH2-RELATED"/>
    <property type="match status" value="1"/>
</dbReference>
<keyword evidence="12" id="KW-1185">Reference proteome</keyword>
<dbReference type="NCBIfam" id="TIGR00879">
    <property type="entry name" value="SP"/>
    <property type="match status" value="1"/>
</dbReference>
<keyword evidence="3 8" id="KW-0813">Transport</keyword>
<dbReference type="InterPro" id="IPR020846">
    <property type="entry name" value="MFS_dom"/>
</dbReference>
<evidence type="ECO:0000313" key="11">
    <source>
        <dbReference type="EMBL" id="CAK7267924.1"/>
    </source>
</evidence>
<evidence type="ECO:0000256" key="8">
    <source>
        <dbReference type="RuleBase" id="RU003346"/>
    </source>
</evidence>
<feature type="transmembrane region" description="Helical" evidence="9">
    <location>
        <begin position="480"/>
        <end position="499"/>
    </location>
</feature>